<dbReference type="InterPro" id="IPR019734">
    <property type="entry name" value="TPR_rpt"/>
</dbReference>
<accession>F0WK49</accession>
<dbReference type="Pfam" id="PF13424">
    <property type="entry name" value="TPR_12"/>
    <property type="match status" value="1"/>
</dbReference>
<dbReference type="PANTHER" id="PTHR44858:SF1">
    <property type="entry name" value="UDP-N-ACETYLGLUCOSAMINE--PEPTIDE N-ACETYLGLUCOSAMINYLTRANSFERASE SPINDLY-RELATED"/>
    <property type="match status" value="1"/>
</dbReference>
<feature type="repeat" description="TPR" evidence="3">
    <location>
        <begin position="1512"/>
        <end position="1545"/>
    </location>
</feature>
<dbReference type="InterPro" id="IPR011990">
    <property type="entry name" value="TPR-like_helical_dom_sf"/>
</dbReference>
<dbReference type="InterPro" id="IPR050498">
    <property type="entry name" value="Ycf3"/>
</dbReference>
<evidence type="ECO:0000256" key="2">
    <source>
        <dbReference type="ARBA" id="ARBA00022803"/>
    </source>
</evidence>
<evidence type="ECO:0000313" key="4">
    <source>
        <dbReference type="EMBL" id="CCA21651.1"/>
    </source>
</evidence>
<feature type="repeat" description="TPR" evidence="3">
    <location>
        <begin position="1407"/>
        <end position="1440"/>
    </location>
</feature>
<organism evidence="4">
    <name type="scientific">Albugo laibachii Nc14</name>
    <dbReference type="NCBI Taxonomy" id="890382"/>
    <lineage>
        <taxon>Eukaryota</taxon>
        <taxon>Sar</taxon>
        <taxon>Stramenopiles</taxon>
        <taxon>Oomycota</taxon>
        <taxon>Peronosporomycetes</taxon>
        <taxon>Albuginales</taxon>
        <taxon>Albuginaceae</taxon>
        <taxon>Albugo</taxon>
    </lineage>
</organism>
<reference evidence="4" key="1">
    <citation type="journal article" date="2011" name="PLoS Biol.">
        <title>Gene gain and loss during evolution of obligate parasitism in the white rust pathogen of Arabidopsis thaliana.</title>
        <authorList>
            <person name="Kemen E."/>
            <person name="Gardiner A."/>
            <person name="Schultz-Larsen T."/>
            <person name="Kemen A.C."/>
            <person name="Balmuth A.L."/>
            <person name="Robert-Seilaniantz A."/>
            <person name="Bailey K."/>
            <person name="Holub E."/>
            <person name="Studholme D.J."/>
            <person name="Maclean D."/>
            <person name="Jones J.D."/>
        </authorList>
    </citation>
    <scope>NUCLEOTIDE SEQUENCE</scope>
</reference>
<evidence type="ECO:0000256" key="3">
    <source>
        <dbReference type="PROSITE-ProRule" id="PRU00339"/>
    </source>
</evidence>
<proteinExistence type="predicted"/>
<sequence length="2090" mass="240210">METLAGSGFESISYLDSRIQEAAVKACAWEELDELEKLFPEFQKQKILDLDRHGKNNLRITNLNVMAAMALTYRRYGLLHRTEAILSRWEQFSDLDTTYYLELGFLWHARGDHSTAMTVFKKVISREEKDLVLLSKAMVGTGVCLLHQGAIIAANQIVEDAICQLRALNENPSSYPRAVIRASLFEALNIYGGIQMISRNLKSALDTFIELVQLKYTSEDRDSYRLTILPAYGLAAAEGVRSQNLTLPVLKEAIRHLNEIETRYGPDACLYLHRSNIHRALGKIELSTRDLVLVEAMDSDYLVTYHQAHYRKDHFDVNTISWIPRVLIDTLNDSLKKKEYTIPRLIDTIAGEDKNQNIRTQKNQQIDNHISCFSEEAIYRYFGERLLENESDTYAEICRLDIMRRRPLQPNTMKLDAKAEQLLRDGTILDQHTCGDEPVEKMEVLLNAHSKYAKDPYTSMLLGVHALEILDASTASQYFTRVLTLIQTESFESISLLCGCTNTSACILLWKLLLPRMRYYCFVWLSLSRMLNNESKSVSEKLNSFYSACSSDDEDNTLLFAQISVAKLLDGPLKFACKSLNKCQSFISQLQKDCHGDAKQVTAYEITEIKDIFSNVGLKSFCLFPAVSRIEFYEKLLRERFSLIQSLAGIDVFESEKMTRRFSILHYIELFESKANNDAAKGLGFKRRPAIVTTHNEESHRLDQKFEEGVSKIAKMGNVQLGISAFAIMLFVNKNYTSGRSFNRMDVSQNKEQDASGIKLHTHQSRLIDRFKWLDQLGWRFEALADLNNALSHVPQSTDTLWSRFRLYKKAGNATEGLADANRCLQQISSHIVWKNKLNPESRRPVFINDTQRDQWLRLLLICGEINMDLKHFGEAVSKLSLIKDHNSGSQKVSLVKILELRTKCYISLKDYSHAVADISEVEGMRNIEKRKKLDTLSSSIEKTLYFIVIGNLYCRCVLDHLIFASADVSKGMHFAPWSLRSLTKNIRQNESIRLAMDAYRNAEEVSASYHLVRYLQGRIYAIIGDTKSAIQRLSLCLAMYPSFSPALFLRGCVYLKEGLVTLALVDYHKVCQSERAYPNIAISIAYCYYMQHKLDHVLEILTVAISSGDKNLEIYYLRGSALMKNLAINNAIKDFERVLRAQPLHHRALFRVGVCHIIAHRYQEAREALMQVTSLEPKWFEAWRSLAYANMCLEQYDDAVASYTRSIELVNHTSSIRAASYLERAMAYFHLKTYTPALSDLNQAVKLDSLQFLSLIIELMIYSILNDKEKKRHAINKWISRCQDTDSVSSVKWIIKAYEIIPTYPFFVQHSKDITIISERSLQPARSRYPRLDGKRVENISSSMRAKWHLFFRILVANHRSLKVLESMKAEEPQCDSELARFVKQLRIPDTLELRPRRNCDLALISWMYNSIGISSLESGMLEEAIRAFTRAIDTDSENAILYFNRSHAYIQKQRPESAKSDLQTTIRIQSTCFQAQNNLGVTLLNSKQSGDARDVFVAGLEIAEKEQDRAIIMYNLGTICHSLEQHLEAVQYYEQAIKLDNSRYEFFFNRGLIFQSQEFYKEAVEDYNRVITILKLPENDKCWSSRELHSVYVNRAQTYVSLGLCSEAIEDLMTANRILLSSNVQQNHARPILTPKITPQFKINESNTRRLWTFCVKWKQALRIAANDFIFSFSCIPCYNFSEIYRVFGNRPTGSAPGPQDPTIDLIDRESGFQNQIFDAMHFSPIQDGSFFNFEQYLALNDDKCSAIIQHFPPVSQIEIKKAVNCCLQKEYATALRHLLRAHYFCPMESHEEYLLLVWRVQVLERIAHQERSKNAQAIELLSTFLQDRQHFDSPQISETSTSDELLKVAGNWKVQRVIIRADMYSYLGCLLHMDDHVQLARKSFTASIQNRPDHIIAHFNLIMLSLDSERYEDVLHCILQVLQLSILLHGKTNESKSNEVLGLMYENRSISIIAPAVVTYFSQSDMLPLINELVRMLEKYRRQLTAKNVFDTDRIFEIQGLIAVLTEKIIYSENIRTVSLNSAELSSKAFSLDLQKLTHSVRDCTERFLDQTRLSYHSEASSSPLDDDFDTELEKLYCDIESTLSKS</sequence>
<dbReference type="Pfam" id="PF13432">
    <property type="entry name" value="TPR_16"/>
    <property type="match status" value="1"/>
</dbReference>
<feature type="repeat" description="TPR" evidence="3">
    <location>
        <begin position="97"/>
        <end position="130"/>
    </location>
</feature>
<dbReference type="HOGENOM" id="CLU_001539_0_0_1"/>
<evidence type="ECO:0000256" key="1">
    <source>
        <dbReference type="ARBA" id="ARBA00022737"/>
    </source>
</evidence>
<keyword evidence="1" id="KW-0677">Repeat</keyword>
<keyword evidence="2 3" id="KW-0802">TPR repeat</keyword>
<feature type="repeat" description="TPR" evidence="3">
    <location>
        <begin position="1113"/>
        <end position="1146"/>
    </location>
</feature>
<reference evidence="4" key="2">
    <citation type="submission" date="2011-02" db="EMBL/GenBank/DDBJ databases">
        <authorList>
            <person name="MacLean D."/>
        </authorList>
    </citation>
    <scope>NUCLEOTIDE SEQUENCE</scope>
</reference>
<protein>
    <submittedName>
        <fullName evidence="4">Putative TPR domaincontaining protein</fullName>
    </submittedName>
</protein>
<dbReference type="PROSITE" id="PS50005">
    <property type="entry name" value="TPR"/>
    <property type="match status" value="4"/>
</dbReference>
<name>F0WK49_9STRA</name>
<dbReference type="PANTHER" id="PTHR44858">
    <property type="entry name" value="TETRATRICOPEPTIDE REPEAT PROTEIN 6"/>
    <property type="match status" value="1"/>
</dbReference>
<dbReference type="Gene3D" id="1.25.40.10">
    <property type="entry name" value="Tetratricopeptide repeat domain"/>
    <property type="match status" value="8"/>
</dbReference>
<gene>
    <name evidence="4" type="primary">AlNc14C129G6900</name>
    <name evidence="4" type="ORF">ALNC14_077940</name>
</gene>
<dbReference type="SMART" id="SM00028">
    <property type="entry name" value="TPR"/>
    <property type="match status" value="15"/>
</dbReference>
<dbReference type="EMBL" id="FR824174">
    <property type="protein sequence ID" value="CCA21651.1"/>
    <property type="molecule type" value="Genomic_DNA"/>
</dbReference>
<dbReference type="SUPFAM" id="SSF48452">
    <property type="entry name" value="TPR-like"/>
    <property type="match status" value="4"/>
</dbReference>